<name>A0A1I3EBP3_9ACTN</name>
<dbReference type="RefSeq" id="WP_091111146.1">
    <property type="nucleotide sequence ID" value="NZ_BKAF01000007.1"/>
</dbReference>
<feature type="chain" id="PRO_5039158899" description="DUF3558 domain-containing protein" evidence="1">
    <location>
        <begin position="21"/>
        <end position="189"/>
    </location>
</feature>
<keyword evidence="3" id="KW-1185">Reference proteome</keyword>
<keyword evidence="1" id="KW-0732">Signal</keyword>
<evidence type="ECO:0008006" key="4">
    <source>
        <dbReference type="Google" id="ProtNLM"/>
    </source>
</evidence>
<proteinExistence type="predicted"/>
<dbReference type="PROSITE" id="PS51257">
    <property type="entry name" value="PROKAR_LIPOPROTEIN"/>
    <property type="match status" value="1"/>
</dbReference>
<evidence type="ECO:0000313" key="2">
    <source>
        <dbReference type="EMBL" id="SFH96338.1"/>
    </source>
</evidence>
<protein>
    <recommendedName>
        <fullName evidence="4">DUF3558 domain-containing protein</fullName>
    </recommendedName>
</protein>
<dbReference type="EMBL" id="FOQG01000003">
    <property type="protein sequence ID" value="SFH96338.1"/>
    <property type="molecule type" value="Genomic_DNA"/>
</dbReference>
<dbReference type="AlphaFoldDB" id="A0A1I3EBP3"/>
<feature type="signal peptide" evidence="1">
    <location>
        <begin position="1"/>
        <end position="20"/>
    </location>
</feature>
<accession>A0A1I3EBP3</accession>
<reference evidence="2 3" key="1">
    <citation type="submission" date="2016-10" db="EMBL/GenBank/DDBJ databases">
        <authorList>
            <person name="de Groot N.N."/>
        </authorList>
    </citation>
    <scope>NUCLEOTIDE SEQUENCE [LARGE SCALE GENOMIC DNA]</scope>
    <source>
        <strain evidence="2 3">CGMCC 1.11156</strain>
    </source>
</reference>
<gene>
    <name evidence="2" type="ORF">SAMN05216561_103291</name>
</gene>
<dbReference type="OrthoDB" id="3785769at2"/>
<dbReference type="STRING" id="1005945.SAMN05216561_103291"/>
<dbReference type="Proteomes" id="UP000198649">
    <property type="component" value="Unassembled WGS sequence"/>
</dbReference>
<evidence type="ECO:0000256" key="1">
    <source>
        <dbReference type="SAM" id="SignalP"/>
    </source>
</evidence>
<sequence length="189" mass="19247">MAERHLPLRPGALLGGLALAATLAATLGACGDEAPATDPAAAVPTTPLWNPCDGLSAEGVSEVLGTVVTMDAGRPAVPRCAFTPAEEGGAAIDANYVLFPAGLDEAWDTMGELDGTVTNPTIARADDARVVVNVDDGSLLVTGFVQNDDLIQVVNLVDPAPYDRVVALRAVRQVMTDLSAHADGSAFGG</sequence>
<evidence type="ECO:0000313" key="3">
    <source>
        <dbReference type="Proteomes" id="UP000198649"/>
    </source>
</evidence>
<organism evidence="2 3">
    <name type="scientific">Nocardioides psychrotolerans</name>
    <dbReference type="NCBI Taxonomy" id="1005945"/>
    <lineage>
        <taxon>Bacteria</taxon>
        <taxon>Bacillati</taxon>
        <taxon>Actinomycetota</taxon>
        <taxon>Actinomycetes</taxon>
        <taxon>Propionibacteriales</taxon>
        <taxon>Nocardioidaceae</taxon>
        <taxon>Nocardioides</taxon>
    </lineage>
</organism>